<evidence type="ECO:0000256" key="1">
    <source>
        <dbReference type="ARBA" id="ARBA00022669"/>
    </source>
</evidence>
<dbReference type="AlphaFoldDB" id="A0A8H4SVX8"/>
<dbReference type="OrthoDB" id="2281372at2759"/>
<dbReference type="SUPFAM" id="SSF54106">
    <property type="entry name" value="LysM domain"/>
    <property type="match status" value="5"/>
</dbReference>
<evidence type="ECO:0000313" key="7">
    <source>
        <dbReference type="EMBL" id="KAF4946570.1"/>
    </source>
</evidence>
<dbReference type="GO" id="GO:0008061">
    <property type="term" value="F:chitin binding"/>
    <property type="evidence" value="ECO:0007669"/>
    <property type="project" value="UniProtKB-KW"/>
</dbReference>
<proteinExistence type="inferred from homology"/>
<keyword evidence="3" id="KW-0843">Virulence</keyword>
<dbReference type="SMART" id="SM00257">
    <property type="entry name" value="LysM"/>
    <property type="match status" value="5"/>
</dbReference>
<dbReference type="Pfam" id="PF01476">
    <property type="entry name" value="LysM"/>
    <property type="match status" value="2"/>
</dbReference>
<keyword evidence="2" id="KW-0732">Signal</keyword>
<dbReference type="InterPro" id="IPR052210">
    <property type="entry name" value="LysM1-like"/>
</dbReference>
<dbReference type="PANTHER" id="PTHR34997:SF2">
    <property type="entry name" value="LYSM DOMAIN-CONTAINING PROTEIN-RELATED"/>
    <property type="match status" value="1"/>
</dbReference>
<evidence type="ECO:0000256" key="2">
    <source>
        <dbReference type="ARBA" id="ARBA00022729"/>
    </source>
</evidence>
<keyword evidence="8" id="KW-1185">Reference proteome</keyword>
<dbReference type="InterPro" id="IPR018392">
    <property type="entry name" value="LysM"/>
</dbReference>
<evidence type="ECO:0000256" key="4">
    <source>
        <dbReference type="ARBA" id="ARBA00044955"/>
    </source>
</evidence>
<reference evidence="7" key="2">
    <citation type="submission" date="2020-05" db="EMBL/GenBank/DDBJ databases">
        <authorList>
            <person name="Kim H.-S."/>
            <person name="Proctor R.H."/>
            <person name="Brown D.W."/>
        </authorList>
    </citation>
    <scope>NUCLEOTIDE SEQUENCE</scope>
    <source>
        <strain evidence="7">NRRL 45417</strain>
    </source>
</reference>
<feature type="compositionally biased region" description="Low complexity" evidence="5">
    <location>
        <begin position="38"/>
        <end position="54"/>
    </location>
</feature>
<feature type="domain" description="LysM" evidence="6">
    <location>
        <begin position="407"/>
        <end position="453"/>
    </location>
</feature>
<gene>
    <name evidence="7" type="ORF">FGADI_11084</name>
</gene>
<feature type="domain" description="LysM" evidence="6">
    <location>
        <begin position="248"/>
        <end position="294"/>
    </location>
</feature>
<dbReference type="PANTHER" id="PTHR34997">
    <property type="entry name" value="AM15"/>
    <property type="match status" value="1"/>
</dbReference>
<evidence type="ECO:0000259" key="6">
    <source>
        <dbReference type="PROSITE" id="PS51782"/>
    </source>
</evidence>
<feature type="domain" description="LysM" evidence="6">
    <location>
        <begin position="162"/>
        <end position="208"/>
    </location>
</feature>
<comment type="caution">
    <text evidence="7">The sequence shown here is derived from an EMBL/GenBank/DDBJ whole genome shotgun (WGS) entry which is preliminary data.</text>
</comment>
<keyword evidence="1" id="KW-0147">Chitin-binding</keyword>
<feature type="domain" description="LysM" evidence="6">
    <location>
        <begin position="328"/>
        <end position="374"/>
    </location>
</feature>
<evidence type="ECO:0000256" key="3">
    <source>
        <dbReference type="ARBA" id="ARBA00023026"/>
    </source>
</evidence>
<feature type="domain" description="LysM" evidence="6">
    <location>
        <begin position="77"/>
        <end position="123"/>
    </location>
</feature>
<accession>A0A8H4SVX8</accession>
<evidence type="ECO:0000313" key="8">
    <source>
        <dbReference type="Proteomes" id="UP000604273"/>
    </source>
</evidence>
<organism evidence="7 8">
    <name type="scientific">Fusarium gaditjirri</name>
    <dbReference type="NCBI Taxonomy" id="282569"/>
    <lineage>
        <taxon>Eukaryota</taxon>
        <taxon>Fungi</taxon>
        <taxon>Dikarya</taxon>
        <taxon>Ascomycota</taxon>
        <taxon>Pezizomycotina</taxon>
        <taxon>Sordariomycetes</taxon>
        <taxon>Hypocreomycetidae</taxon>
        <taxon>Hypocreales</taxon>
        <taxon>Nectriaceae</taxon>
        <taxon>Fusarium</taxon>
        <taxon>Fusarium nisikadoi species complex</taxon>
    </lineage>
</organism>
<dbReference type="PROSITE" id="PS51782">
    <property type="entry name" value="LYSM"/>
    <property type="match status" value="5"/>
</dbReference>
<dbReference type="InterPro" id="IPR036779">
    <property type="entry name" value="LysM_dom_sf"/>
</dbReference>
<sequence length="455" mass="49732">MITIEQFRRRNPSITANCGGLAVGKSYCVEAMFEAGAEPETPTKTTGKPKSSTAVKPPNGVRTPEPLQPDIIDNCKTFYFVPKGESCSTVAKNHKIPLSKFLEWNPAAGDDCSGLWAETYACVLAIGYDPKDGEPIPSATQPANGIKTPEPTQLIIVDNCNKFHFVKSGDTCASIASENSITRAEFAKWNPSVGSSCTDLWANAWACVFVIGHKPSTTTKAATSTKPTATSDLKYSPTQSGIAKNCNKYHQVQKTTTCISIEKYYKLPLADFYKWNPAVGKNCQSLLVGYWVCVSVTGWTPTPTTPDNANGIKTPSPIQEGMTKSYFKFHPVSKTTTYSSIQSYYKVNLVDFYKWNPVVGSQCKNLWAGYNVCVGVIGQKPKPSPTSSSGAQTPSPIQNGMVKECKKFHFVKSTTTCTSILEYYKISMANLYKWNPAIGSRCTALWAQYWVCVAA</sequence>
<dbReference type="Proteomes" id="UP000604273">
    <property type="component" value="Unassembled WGS sequence"/>
</dbReference>
<reference evidence="7" key="1">
    <citation type="journal article" date="2020" name="BMC Genomics">
        <title>Correction to: Identification and distribution of gene clusters required for synthesis of sphingolipid metabolism inhibitors in diverse species of the filamentous fungus Fusarium.</title>
        <authorList>
            <person name="Kim H.S."/>
            <person name="Lohmar J.M."/>
            <person name="Busman M."/>
            <person name="Brown D.W."/>
            <person name="Naumann T.A."/>
            <person name="Divon H.H."/>
            <person name="Lysoe E."/>
            <person name="Uhlig S."/>
            <person name="Proctor R.H."/>
        </authorList>
    </citation>
    <scope>NUCLEOTIDE SEQUENCE</scope>
    <source>
        <strain evidence="7">NRRL 45417</strain>
    </source>
</reference>
<name>A0A8H4SVX8_9HYPO</name>
<dbReference type="Gene3D" id="3.10.350.10">
    <property type="entry name" value="LysM domain"/>
    <property type="match status" value="5"/>
</dbReference>
<feature type="region of interest" description="Disordered" evidence="5">
    <location>
        <begin position="38"/>
        <end position="67"/>
    </location>
</feature>
<evidence type="ECO:0000256" key="5">
    <source>
        <dbReference type="SAM" id="MobiDB-lite"/>
    </source>
</evidence>
<dbReference type="CDD" id="cd00118">
    <property type="entry name" value="LysM"/>
    <property type="match status" value="2"/>
</dbReference>
<comment type="similarity">
    <text evidence="4">Belongs to the secreted LysM effector family.</text>
</comment>
<dbReference type="EMBL" id="JABFAI010000314">
    <property type="protein sequence ID" value="KAF4946570.1"/>
    <property type="molecule type" value="Genomic_DNA"/>
</dbReference>
<protein>
    <recommendedName>
        <fullName evidence="6">LysM domain-containing protein</fullName>
    </recommendedName>
</protein>